<name>A0A6G2BG11_9ACTN</name>
<evidence type="ECO:0000256" key="1">
    <source>
        <dbReference type="SAM" id="MobiDB-lite"/>
    </source>
</evidence>
<dbReference type="InterPro" id="IPR037401">
    <property type="entry name" value="SnoaL-like"/>
</dbReference>
<dbReference type="Pfam" id="PF13577">
    <property type="entry name" value="SnoaL_4"/>
    <property type="match status" value="1"/>
</dbReference>
<dbReference type="SUPFAM" id="SSF54427">
    <property type="entry name" value="NTF2-like"/>
    <property type="match status" value="1"/>
</dbReference>
<dbReference type="Gene3D" id="3.10.450.50">
    <property type="match status" value="1"/>
</dbReference>
<organism evidence="3 4">
    <name type="scientific">Streptomyces taklimakanensis</name>
    <dbReference type="NCBI Taxonomy" id="2569853"/>
    <lineage>
        <taxon>Bacteria</taxon>
        <taxon>Bacillati</taxon>
        <taxon>Actinomycetota</taxon>
        <taxon>Actinomycetes</taxon>
        <taxon>Kitasatosporales</taxon>
        <taxon>Streptomycetaceae</taxon>
        <taxon>Streptomyces</taxon>
    </lineage>
</organism>
<dbReference type="OrthoDB" id="2599042at2"/>
<feature type="region of interest" description="Disordered" evidence="1">
    <location>
        <begin position="1"/>
        <end position="24"/>
    </location>
</feature>
<evidence type="ECO:0000313" key="3">
    <source>
        <dbReference type="EMBL" id="MTE21009.1"/>
    </source>
</evidence>
<dbReference type="EMBL" id="WIXO01000001">
    <property type="protein sequence ID" value="MTE21009.1"/>
    <property type="molecule type" value="Genomic_DNA"/>
</dbReference>
<sequence>MPHPATAPSERGEDVPSPGVPAPVADWSEQVRALSDRALLGELVDRYMATLDRGVFDDDWAGSLFTEDVHLVFPVGSHRGVAGAAEFTREIMERWERTHHHASGCVIASDGDLASVGWSLIASHVHFDSPPPPATSRYFQLGGRFDGTARRTPDGWRFESLKLRIVWTTGAVPPSVTSIDAKTIDAHGTDGSTPERKAE</sequence>
<dbReference type="RefSeq" id="WP_155071905.1">
    <property type="nucleotide sequence ID" value="NZ_WIXO01000001.1"/>
</dbReference>
<gene>
    <name evidence="3" type="ORF">F0L17_18165</name>
</gene>
<accession>A0A6G2BG11</accession>
<dbReference type="Proteomes" id="UP000473014">
    <property type="component" value="Unassembled WGS sequence"/>
</dbReference>
<protein>
    <submittedName>
        <fullName evidence="3">Nuclear transport factor 2 family protein</fullName>
    </submittedName>
</protein>
<dbReference type="InterPro" id="IPR032710">
    <property type="entry name" value="NTF2-like_dom_sf"/>
</dbReference>
<proteinExistence type="predicted"/>
<evidence type="ECO:0000313" key="4">
    <source>
        <dbReference type="Proteomes" id="UP000473014"/>
    </source>
</evidence>
<reference evidence="3 4" key="1">
    <citation type="submission" date="2019-11" db="EMBL/GenBank/DDBJ databases">
        <authorList>
            <person name="Yuan L."/>
        </authorList>
    </citation>
    <scope>NUCLEOTIDE SEQUENCE [LARGE SCALE GENOMIC DNA]</scope>
    <source>
        <strain evidence="3 4">TRM43335</strain>
    </source>
</reference>
<dbReference type="CDD" id="cd00531">
    <property type="entry name" value="NTF2_like"/>
    <property type="match status" value="1"/>
</dbReference>
<evidence type="ECO:0000259" key="2">
    <source>
        <dbReference type="Pfam" id="PF13577"/>
    </source>
</evidence>
<feature type="domain" description="SnoaL-like" evidence="2">
    <location>
        <begin position="33"/>
        <end position="161"/>
    </location>
</feature>
<keyword evidence="4" id="KW-1185">Reference proteome</keyword>
<comment type="caution">
    <text evidence="3">The sequence shown here is derived from an EMBL/GenBank/DDBJ whole genome shotgun (WGS) entry which is preliminary data.</text>
</comment>
<dbReference type="AlphaFoldDB" id="A0A6G2BG11"/>